<protein>
    <recommendedName>
        <fullName evidence="7">Ribosomal protein S21</fullName>
    </recommendedName>
</protein>
<keyword evidence="3" id="KW-0687">Ribonucleoprotein</keyword>
<proteinExistence type="inferred from homology"/>
<evidence type="ECO:0000256" key="2">
    <source>
        <dbReference type="ARBA" id="ARBA00022980"/>
    </source>
</evidence>
<dbReference type="GO" id="GO:0003735">
    <property type="term" value="F:structural constituent of ribosome"/>
    <property type="evidence" value="ECO:0007669"/>
    <property type="project" value="InterPro"/>
</dbReference>
<evidence type="ECO:0000256" key="3">
    <source>
        <dbReference type="ARBA" id="ARBA00023274"/>
    </source>
</evidence>
<accession>A0AAD6I497</accession>
<evidence type="ECO:0000256" key="4">
    <source>
        <dbReference type="SAM" id="MobiDB-lite"/>
    </source>
</evidence>
<reference evidence="5" key="2">
    <citation type="submission" date="2023-01" db="EMBL/GenBank/DDBJ databases">
        <authorList>
            <person name="Petersen C."/>
        </authorList>
    </citation>
    <scope>NUCLEOTIDE SEQUENCE</scope>
    <source>
        <strain evidence="5">IBT 15450</strain>
    </source>
</reference>
<name>A0AAD6I497_PENCN</name>
<evidence type="ECO:0008006" key="7">
    <source>
        <dbReference type="Google" id="ProtNLM"/>
    </source>
</evidence>
<feature type="compositionally biased region" description="Low complexity" evidence="4">
    <location>
        <begin position="41"/>
        <end position="67"/>
    </location>
</feature>
<dbReference type="GO" id="GO:0005763">
    <property type="term" value="C:mitochondrial small ribosomal subunit"/>
    <property type="evidence" value="ECO:0007669"/>
    <property type="project" value="TreeGrafter"/>
</dbReference>
<comment type="caution">
    <text evidence="5">The sequence shown here is derived from an EMBL/GenBank/DDBJ whole genome shotgun (WGS) entry which is preliminary data.</text>
</comment>
<dbReference type="EMBL" id="JAQJZL010000014">
    <property type="protein sequence ID" value="KAJ6030424.1"/>
    <property type="molecule type" value="Genomic_DNA"/>
</dbReference>
<feature type="region of interest" description="Disordered" evidence="4">
    <location>
        <begin position="33"/>
        <end position="95"/>
    </location>
</feature>
<keyword evidence="6" id="KW-1185">Reference proteome</keyword>
<comment type="similarity">
    <text evidence="1">Belongs to the bacterial ribosomal protein bS21 family.</text>
</comment>
<dbReference type="InterPro" id="IPR052837">
    <property type="entry name" value="Mitoribosomal_bS21"/>
</dbReference>
<dbReference type="Pfam" id="PF01165">
    <property type="entry name" value="Ribosomal_S21"/>
    <property type="match status" value="1"/>
</dbReference>
<evidence type="ECO:0000313" key="6">
    <source>
        <dbReference type="Proteomes" id="UP001219568"/>
    </source>
</evidence>
<dbReference type="InterPro" id="IPR001911">
    <property type="entry name" value="Ribosomal_bS21"/>
</dbReference>
<dbReference type="PANTHER" id="PTHR41237:SF1">
    <property type="entry name" value="SMALL RIBOSOMAL SUBUNIT PROTEIN BS21M"/>
    <property type="match status" value="1"/>
</dbReference>
<organism evidence="5 6">
    <name type="scientific">Penicillium canescens</name>
    <dbReference type="NCBI Taxonomy" id="5083"/>
    <lineage>
        <taxon>Eukaryota</taxon>
        <taxon>Fungi</taxon>
        <taxon>Dikarya</taxon>
        <taxon>Ascomycota</taxon>
        <taxon>Pezizomycotina</taxon>
        <taxon>Eurotiomycetes</taxon>
        <taxon>Eurotiomycetidae</taxon>
        <taxon>Eurotiales</taxon>
        <taxon>Aspergillaceae</taxon>
        <taxon>Penicillium</taxon>
    </lineage>
</organism>
<gene>
    <name evidence="5" type="ORF">N7460_010690</name>
</gene>
<feature type="compositionally biased region" description="Basic and acidic residues" evidence="4">
    <location>
        <begin position="71"/>
        <end position="92"/>
    </location>
</feature>
<dbReference type="GO" id="GO:0070124">
    <property type="term" value="P:mitochondrial translational initiation"/>
    <property type="evidence" value="ECO:0007669"/>
    <property type="project" value="TreeGrafter"/>
</dbReference>
<dbReference type="Proteomes" id="UP001219568">
    <property type="component" value="Unassembled WGS sequence"/>
</dbReference>
<reference evidence="5" key="1">
    <citation type="journal article" date="2023" name="IMA Fungus">
        <title>Comparative genomic study of the Penicillium genus elucidates a diverse pangenome and 15 lateral gene transfer events.</title>
        <authorList>
            <person name="Petersen C."/>
            <person name="Sorensen T."/>
            <person name="Nielsen M.R."/>
            <person name="Sondergaard T.E."/>
            <person name="Sorensen J.L."/>
            <person name="Fitzpatrick D.A."/>
            <person name="Frisvad J.C."/>
            <person name="Nielsen K.L."/>
        </authorList>
    </citation>
    <scope>NUCLEOTIDE SEQUENCE</scope>
    <source>
        <strain evidence="5">IBT 15450</strain>
    </source>
</reference>
<evidence type="ECO:0000313" key="5">
    <source>
        <dbReference type="EMBL" id="KAJ6030424.1"/>
    </source>
</evidence>
<dbReference type="PANTHER" id="PTHR41237">
    <property type="entry name" value="37S RIBOSOMAL PROTEIN MRP21, MITOCHONDRIAL"/>
    <property type="match status" value="1"/>
</dbReference>
<dbReference type="AlphaFoldDB" id="A0AAD6I497"/>
<evidence type="ECO:0000256" key="1">
    <source>
        <dbReference type="ARBA" id="ARBA00006640"/>
    </source>
</evidence>
<keyword evidence="2" id="KW-0689">Ribosomal protein</keyword>
<sequence length="212" mass="23780">MDVRLLARSLRARPTPFLQQRTQTLPRTTLATSIRFNSSSSDAPTDTPAPVPAASSTQPTTKTATATRGKKPSDFDDILDRLDLNPKQDSPQRGRRIFTDSLSRAVGQGAIGRGRRFGGPPPQRTVDLKLGPSLGRQAFVEPERGQDLATALRKLNNTITQNKLRQSANAQRFHTRKGMVAKQKKMMRWRRLFKVSFQSTVQKIQRMQTQGW</sequence>